<comment type="similarity">
    <text evidence="1">Belongs to the plant acyltransferase family.</text>
</comment>
<evidence type="ECO:0000313" key="4">
    <source>
        <dbReference type="Proteomes" id="UP000593564"/>
    </source>
</evidence>
<proteinExistence type="inferred from homology"/>
<reference evidence="3 4" key="2">
    <citation type="submission" date="2020-07" db="EMBL/GenBank/DDBJ databases">
        <title>Genome assembly of wild tea tree DASZ reveals pedigree and selection history of tea varieties.</title>
        <authorList>
            <person name="Zhang W."/>
        </authorList>
    </citation>
    <scope>NUCLEOTIDE SEQUENCE [LARGE SCALE GENOMIC DNA]</scope>
    <source>
        <strain evidence="4">cv. G240</strain>
        <tissue evidence="3">Leaf</tissue>
    </source>
</reference>
<evidence type="ECO:0008006" key="5">
    <source>
        <dbReference type="Google" id="ProtNLM"/>
    </source>
</evidence>
<evidence type="ECO:0000256" key="2">
    <source>
        <dbReference type="ARBA" id="ARBA00022679"/>
    </source>
</evidence>
<dbReference type="EMBL" id="JACBKZ010000013">
    <property type="protein sequence ID" value="KAF5936463.1"/>
    <property type="molecule type" value="Genomic_DNA"/>
</dbReference>
<dbReference type="GO" id="GO:0016740">
    <property type="term" value="F:transferase activity"/>
    <property type="evidence" value="ECO:0007669"/>
    <property type="project" value="UniProtKB-KW"/>
</dbReference>
<dbReference type="PANTHER" id="PTHR31147:SF66">
    <property type="entry name" value="OS05G0315700 PROTEIN"/>
    <property type="match status" value="1"/>
</dbReference>
<sequence>MQFLNTITEFAQQPQTKITPSVPPIWQRHLLSARQPPSITCPHHEYDQALARAATATTTTTANETTTINSSFFFGPKEIRAIRNHLPHHHHSTTASTFELLTACIWKCRTRALCLAPDKIVHISCVVNGRGNKHGLNLPPGYYGNVITFPTAMTKAGMLSMLPLGYALELVKKAKAQVKEEYLRSVADLMVIKGRSSYTLEANKDYIVSDTTRAGFDKVDFGWGKPVFGGVPRAISLISVFARFRDIRGGEDGIVMTKKVFVFKLPVIMFYKNNPSMEGKDPVSVIREALAKALVFYYPFAGRLVEGPNRKLSVDCTAEGVLFIEADANVEIDWLGDTIGPGCPYLEELLYDVPGSDGIVGCPLLLIQVTRFSCGGFTFAIRLNHTMSDGSGLMQFLNTIAEFAQQPQTKITPSVPPIWQRHLLSARQPPSITCPHHEYDQALAGAATTTTTANKTTTINRSFFFGAKVIRAIRNHLPHHHHSTTATTFELLTACVWQCRTRALCLAPDETVRVSCIVNGRGNKYGLNLPPGYYGNVFTYPAAMTKAGMLSMLPLGYALELVKKAKAQVSEEYFRSVADLMVIKGRPLYSLDANKDYMVSDTTRAGFDKVDFGWGMPVFGGVPRAISFISAFARFRDIRGGEDVIVVPMSLPESVMDRFEQELKKMIHKPISML</sequence>
<comment type="caution">
    <text evidence="3">The sequence shown here is derived from an EMBL/GenBank/DDBJ whole genome shotgun (WGS) entry which is preliminary data.</text>
</comment>
<organism evidence="3 4">
    <name type="scientific">Camellia sinensis</name>
    <name type="common">Tea plant</name>
    <name type="synonym">Thea sinensis</name>
    <dbReference type="NCBI Taxonomy" id="4442"/>
    <lineage>
        <taxon>Eukaryota</taxon>
        <taxon>Viridiplantae</taxon>
        <taxon>Streptophyta</taxon>
        <taxon>Embryophyta</taxon>
        <taxon>Tracheophyta</taxon>
        <taxon>Spermatophyta</taxon>
        <taxon>Magnoliopsida</taxon>
        <taxon>eudicotyledons</taxon>
        <taxon>Gunneridae</taxon>
        <taxon>Pentapetalae</taxon>
        <taxon>asterids</taxon>
        <taxon>Ericales</taxon>
        <taxon>Theaceae</taxon>
        <taxon>Camellia</taxon>
    </lineage>
</organism>
<keyword evidence="4" id="KW-1185">Reference proteome</keyword>
<dbReference type="InterPro" id="IPR050898">
    <property type="entry name" value="Plant_acyltransferase"/>
</dbReference>
<accession>A0A7J7G6S3</accession>
<dbReference type="AlphaFoldDB" id="A0A7J7G6S3"/>
<evidence type="ECO:0000256" key="1">
    <source>
        <dbReference type="ARBA" id="ARBA00009861"/>
    </source>
</evidence>
<dbReference type="PANTHER" id="PTHR31147">
    <property type="entry name" value="ACYL TRANSFERASE 4"/>
    <property type="match status" value="1"/>
</dbReference>
<dbReference type="Pfam" id="PF02458">
    <property type="entry name" value="Transferase"/>
    <property type="match status" value="2"/>
</dbReference>
<gene>
    <name evidence="3" type="ORF">HYC85_027592</name>
</gene>
<dbReference type="InterPro" id="IPR023213">
    <property type="entry name" value="CAT-like_dom_sf"/>
</dbReference>
<dbReference type="Proteomes" id="UP000593564">
    <property type="component" value="Unassembled WGS sequence"/>
</dbReference>
<evidence type="ECO:0000313" key="3">
    <source>
        <dbReference type="EMBL" id="KAF5936463.1"/>
    </source>
</evidence>
<dbReference type="Gene3D" id="3.30.559.10">
    <property type="entry name" value="Chloramphenicol acetyltransferase-like domain"/>
    <property type="match status" value="4"/>
</dbReference>
<name>A0A7J7G6S3_CAMSI</name>
<protein>
    <recommendedName>
        <fullName evidence="5">Methanol O-anthraniloyltransferase</fullName>
    </recommendedName>
</protein>
<dbReference type="GO" id="GO:0009723">
    <property type="term" value="P:response to ethylene"/>
    <property type="evidence" value="ECO:0007669"/>
    <property type="project" value="UniProtKB-ARBA"/>
</dbReference>
<keyword evidence="2" id="KW-0808">Transferase</keyword>
<reference evidence="4" key="1">
    <citation type="journal article" date="2020" name="Nat. Commun.">
        <title>Genome assembly of wild tea tree DASZ reveals pedigree and selection history of tea varieties.</title>
        <authorList>
            <person name="Zhang W."/>
            <person name="Zhang Y."/>
            <person name="Qiu H."/>
            <person name="Guo Y."/>
            <person name="Wan H."/>
            <person name="Zhang X."/>
            <person name="Scossa F."/>
            <person name="Alseekh S."/>
            <person name="Zhang Q."/>
            <person name="Wang P."/>
            <person name="Xu L."/>
            <person name="Schmidt M.H."/>
            <person name="Jia X."/>
            <person name="Li D."/>
            <person name="Zhu A."/>
            <person name="Guo F."/>
            <person name="Chen W."/>
            <person name="Ni D."/>
            <person name="Usadel B."/>
            <person name="Fernie A.R."/>
            <person name="Wen W."/>
        </authorList>
    </citation>
    <scope>NUCLEOTIDE SEQUENCE [LARGE SCALE GENOMIC DNA]</scope>
    <source>
        <strain evidence="4">cv. G240</strain>
    </source>
</reference>